<feature type="compositionally biased region" description="Polar residues" evidence="5">
    <location>
        <begin position="295"/>
        <end position="309"/>
    </location>
</feature>
<dbReference type="PANTHER" id="PTHR46621">
    <property type="entry name" value="SNRNA-ACTIVATING PROTEIN COMPLEX SUBUNIT 4"/>
    <property type="match status" value="1"/>
</dbReference>
<evidence type="ECO:0000256" key="1">
    <source>
        <dbReference type="ARBA" id="ARBA00023015"/>
    </source>
</evidence>
<feature type="domain" description="HTH myb-type" evidence="7">
    <location>
        <begin position="59"/>
        <end position="113"/>
    </location>
</feature>
<keyword evidence="9" id="KW-1185">Reference proteome</keyword>
<accession>A0A3N2PL53</accession>
<feature type="domain" description="Myb-like" evidence="6">
    <location>
        <begin position="59"/>
        <end position="109"/>
    </location>
</feature>
<dbReference type="PROSITE" id="PS51294">
    <property type="entry name" value="HTH_MYB"/>
    <property type="match status" value="3"/>
</dbReference>
<evidence type="ECO:0000256" key="4">
    <source>
        <dbReference type="ARBA" id="ARBA00023242"/>
    </source>
</evidence>
<dbReference type="GO" id="GO:0042795">
    <property type="term" value="P:snRNA transcription by RNA polymerase II"/>
    <property type="evidence" value="ECO:0007669"/>
    <property type="project" value="TreeGrafter"/>
</dbReference>
<dbReference type="InterPro" id="IPR017930">
    <property type="entry name" value="Myb_dom"/>
</dbReference>
<dbReference type="Pfam" id="PF13921">
    <property type="entry name" value="Myb_DNA-bind_6"/>
    <property type="match status" value="1"/>
</dbReference>
<dbReference type="Pfam" id="PF00249">
    <property type="entry name" value="Myb_DNA-binding"/>
    <property type="match status" value="1"/>
</dbReference>
<dbReference type="GO" id="GO:0000978">
    <property type="term" value="F:RNA polymerase II cis-regulatory region sequence-specific DNA binding"/>
    <property type="evidence" value="ECO:0007669"/>
    <property type="project" value="TreeGrafter"/>
</dbReference>
<keyword evidence="3" id="KW-0804">Transcription</keyword>
<evidence type="ECO:0000256" key="3">
    <source>
        <dbReference type="ARBA" id="ARBA00023163"/>
    </source>
</evidence>
<dbReference type="EMBL" id="ML119062">
    <property type="protein sequence ID" value="ROT35242.1"/>
    <property type="molecule type" value="Genomic_DNA"/>
</dbReference>
<proteinExistence type="predicted"/>
<keyword evidence="1" id="KW-0805">Transcription regulation</keyword>
<dbReference type="SUPFAM" id="SSF46689">
    <property type="entry name" value="Homeodomain-like"/>
    <property type="match status" value="2"/>
</dbReference>
<evidence type="ECO:0000313" key="9">
    <source>
        <dbReference type="Proteomes" id="UP000272025"/>
    </source>
</evidence>
<evidence type="ECO:0000259" key="6">
    <source>
        <dbReference type="PROSITE" id="PS50090"/>
    </source>
</evidence>
<feature type="domain" description="Myb-like" evidence="6">
    <location>
        <begin position="110"/>
        <end position="161"/>
    </location>
</feature>
<name>A0A3N2PL53_SODAK</name>
<evidence type="ECO:0000259" key="7">
    <source>
        <dbReference type="PROSITE" id="PS51294"/>
    </source>
</evidence>
<evidence type="ECO:0000313" key="8">
    <source>
        <dbReference type="EMBL" id="ROT35242.1"/>
    </source>
</evidence>
<feature type="domain" description="HTH myb-type" evidence="7">
    <location>
        <begin position="115"/>
        <end position="165"/>
    </location>
</feature>
<reference evidence="8 9" key="1">
    <citation type="journal article" date="2018" name="Mol. Ecol.">
        <title>The obligate alkalophilic soda-lake fungus Sodiomyces alkalinus has shifted to a protein diet.</title>
        <authorList>
            <person name="Grum-Grzhimaylo A.A."/>
            <person name="Falkoski D.L."/>
            <person name="van den Heuvel J."/>
            <person name="Valero-Jimenez C.A."/>
            <person name="Min B."/>
            <person name="Choi I.G."/>
            <person name="Lipzen A."/>
            <person name="Daum C.G."/>
            <person name="Aanen D.K."/>
            <person name="Tsang A."/>
            <person name="Henrissat B."/>
            <person name="Bilanenko E.N."/>
            <person name="de Vries R.P."/>
            <person name="van Kan J.A.L."/>
            <person name="Grigoriev I.V."/>
            <person name="Debets A.J.M."/>
        </authorList>
    </citation>
    <scope>NUCLEOTIDE SEQUENCE [LARGE SCALE GENOMIC DNA]</scope>
    <source>
        <strain evidence="8 9">F11</strain>
    </source>
</reference>
<dbReference type="AlphaFoldDB" id="A0A3N2PL53"/>
<gene>
    <name evidence="8" type="ORF">SODALDRAFT_329430</name>
</gene>
<dbReference type="InterPro" id="IPR001005">
    <property type="entry name" value="SANT/Myb"/>
</dbReference>
<dbReference type="GO" id="GO:0042796">
    <property type="term" value="P:snRNA transcription by RNA polymerase III"/>
    <property type="evidence" value="ECO:0007669"/>
    <property type="project" value="TreeGrafter"/>
</dbReference>
<dbReference type="Gene3D" id="1.10.10.60">
    <property type="entry name" value="Homeodomain-like"/>
    <property type="match status" value="3"/>
</dbReference>
<dbReference type="GO" id="GO:0001006">
    <property type="term" value="F:RNA polymerase III type 3 promoter sequence-specific DNA binding"/>
    <property type="evidence" value="ECO:0007669"/>
    <property type="project" value="TreeGrafter"/>
</dbReference>
<dbReference type="STRING" id="1314773.A0A3N2PL53"/>
<dbReference type="InterPro" id="IPR051575">
    <property type="entry name" value="Myb-like_DNA-bd"/>
</dbReference>
<keyword evidence="4" id="KW-0539">Nucleus</keyword>
<dbReference type="RefSeq" id="XP_028463048.1">
    <property type="nucleotide sequence ID" value="XM_028610933.1"/>
</dbReference>
<dbReference type="InterPro" id="IPR009057">
    <property type="entry name" value="Homeodomain-like_sf"/>
</dbReference>
<protein>
    <recommendedName>
        <fullName evidence="10">Myb-like DNA-binding domain-containing protein</fullName>
    </recommendedName>
</protein>
<dbReference type="OrthoDB" id="4790690at2759"/>
<feature type="domain" description="HTH myb-type" evidence="7">
    <location>
        <begin position="1"/>
        <end position="54"/>
    </location>
</feature>
<evidence type="ECO:0000256" key="5">
    <source>
        <dbReference type="SAM" id="MobiDB-lite"/>
    </source>
</evidence>
<sequence>MDKVPRKPKRWTEDEDNVLYEEAIKQASSGPIKDWHRIAAKLPGRTNKDCRKRWVNRVRGGLRSGSWSEAEDQMLRDAVAQFGQKWTKIAQVFGFRSPDQCAKRWQYTLDPKLDHREWTTPEDHLLLDLVQKVGRDWKSICHQHFPTRSRNDVKNRYTILSRRLLSGAASQPDADTASSGFTETMGDGVLSDTASIGHPQTPGFSIEEFFSLDAADSAQSNEYDFPTIEGQHESSHGFDLMSLDGLGFDSYDTYTTGTPLPDAGSKPQNDESLSMAYFMTGMTENHNVYMPNMDVATSSGTDPNANSPASPHGEETGSNDETFTLHTCINPQDSLALNFQNDVGPDGEQNLQLTFNSDYDFEKALACLKDSEVTSKVEAETASVTSQSGISKVVLVVEKCDHEIVKYLIDITRPIQGRVKMEMIM</sequence>
<evidence type="ECO:0000256" key="2">
    <source>
        <dbReference type="ARBA" id="ARBA00023125"/>
    </source>
</evidence>
<dbReference type="Proteomes" id="UP000272025">
    <property type="component" value="Unassembled WGS sequence"/>
</dbReference>
<dbReference type="GeneID" id="39579411"/>
<evidence type="ECO:0008006" key="10">
    <source>
        <dbReference type="Google" id="ProtNLM"/>
    </source>
</evidence>
<dbReference type="PROSITE" id="PS50090">
    <property type="entry name" value="MYB_LIKE"/>
    <property type="match status" value="3"/>
</dbReference>
<dbReference type="GO" id="GO:0019185">
    <property type="term" value="C:snRNA-activating protein complex"/>
    <property type="evidence" value="ECO:0007669"/>
    <property type="project" value="TreeGrafter"/>
</dbReference>
<feature type="region of interest" description="Disordered" evidence="5">
    <location>
        <begin position="295"/>
        <end position="322"/>
    </location>
</feature>
<feature type="domain" description="Myb-like" evidence="6">
    <location>
        <begin position="3"/>
        <end position="58"/>
    </location>
</feature>
<keyword evidence="2" id="KW-0238">DNA-binding</keyword>
<organism evidence="8 9">
    <name type="scientific">Sodiomyces alkalinus (strain CBS 110278 / VKM F-3762 / F11)</name>
    <name type="common">Alkaliphilic filamentous fungus</name>
    <dbReference type="NCBI Taxonomy" id="1314773"/>
    <lineage>
        <taxon>Eukaryota</taxon>
        <taxon>Fungi</taxon>
        <taxon>Dikarya</taxon>
        <taxon>Ascomycota</taxon>
        <taxon>Pezizomycotina</taxon>
        <taxon>Sordariomycetes</taxon>
        <taxon>Hypocreomycetidae</taxon>
        <taxon>Glomerellales</taxon>
        <taxon>Plectosphaerellaceae</taxon>
        <taxon>Sodiomyces</taxon>
    </lineage>
</organism>
<dbReference type="CDD" id="cd00167">
    <property type="entry name" value="SANT"/>
    <property type="match status" value="3"/>
</dbReference>
<dbReference type="PANTHER" id="PTHR46621:SF1">
    <property type="entry name" value="SNRNA-ACTIVATING PROTEIN COMPLEX SUBUNIT 4"/>
    <property type="match status" value="1"/>
</dbReference>
<dbReference type="SMART" id="SM00717">
    <property type="entry name" value="SANT"/>
    <property type="match status" value="3"/>
</dbReference>